<dbReference type="EMBL" id="BSXW01001005">
    <property type="protein sequence ID" value="GMF32640.1"/>
    <property type="molecule type" value="Genomic_DNA"/>
</dbReference>
<evidence type="ECO:0000313" key="1">
    <source>
        <dbReference type="EMBL" id="GMF32640.1"/>
    </source>
</evidence>
<protein>
    <submittedName>
        <fullName evidence="1">Unnamed protein product</fullName>
    </submittedName>
</protein>
<organism evidence="1 2">
    <name type="scientific">Phytophthora lilii</name>
    <dbReference type="NCBI Taxonomy" id="2077276"/>
    <lineage>
        <taxon>Eukaryota</taxon>
        <taxon>Sar</taxon>
        <taxon>Stramenopiles</taxon>
        <taxon>Oomycota</taxon>
        <taxon>Peronosporomycetes</taxon>
        <taxon>Peronosporales</taxon>
        <taxon>Peronosporaceae</taxon>
        <taxon>Phytophthora</taxon>
    </lineage>
</organism>
<sequence>MAKLFKKMLKTKSLDAYEKTDDIKVLEKLGDIVQPLLTSTFKKMDEKPNICMAHALKSRPDLTIKEQNFLLYMYTKYWYKIHPDKLLKN</sequence>
<name>A0A9W6X6T3_9STRA</name>
<reference evidence="1" key="1">
    <citation type="submission" date="2023-04" db="EMBL/GenBank/DDBJ databases">
        <title>Phytophthora lilii NBRC 32176.</title>
        <authorList>
            <person name="Ichikawa N."/>
            <person name="Sato H."/>
            <person name="Tonouchi N."/>
        </authorList>
    </citation>
    <scope>NUCLEOTIDE SEQUENCE</scope>
    <source>
        <strain evidence="1">NBRC 32176</strain>
    </source>
</reference>
<dbReference type="AlphaFoldDB" id="A0A9W6X6T3"/>
<evidence type="ECO:0000313" key="2">
    <source>
        <dbReference type="Proteomes" id="UP001165083"/>
    </source>
</evidence>
<keyword evidence="2" id="KW-1185">Reference proteome</keyword>
<comment type="caution">
    <text evidence="1">The sequence shown here is derived from an EMBL/GenBank/DDBJ whole genome shotgun (WGS) entry which is preliminary data.</text>
</comment>
<proteinExistence type="predicted"/>
<accession>A0A9W6X6T3</accession>
<dbReference type="Proteomes" id="UP001165083">
    <property type="component" value="Unassembled WGS sequence"/>
</dbReference>
<gene>
    <name evidence="1" type="ORF">Plil01_001396000</name>
</gene>